<dbReference type="Gene3D" id="2.40.70.10">
    <property type="entry name" value="Acid Proteases"/>
    <property type="match status" value="1"/>
</dbReference>
<reference evidence="2" key="1">
    <citation type="submission" date="2019-12" db="EMBL/GenBank/DDBJ databases">
        <authorList>
            <person name="Scholes J."/>
        </authorList>
    </citation>
    <scope>NUCLEOTIDE SEQUENCE</scope>
</reference>
<dbReference type="AlphaFoldDB" id="A0A9N7NTA4"/>
<gene>
    <name evidence="2" type="ORF">SHERM_02824</name>
</gene>
<sequence>PVQERSSRSSSSGSSPRWFPSESEESNSPTEGQRRSDELDERDWNTMVTRLESRKAKSSHPLDFEKVWLPYEHKTIILSRLLITSQHNTHVYTSFISQGMGIHYPNSWGYVPYDKAGLSLGLTETYLASTQNKVKQVKGTGALCCGRWGAVLRAGRGDAEVARQLKNVASRAYHARRRQARLTAEVRTLTGENGPHMDMRSVRTDGVHGESGQDAQAAVLASAIAEGSRGEEARASSYLELCVMVGRHAREEAAGGESTRDTLDGGARTMRETILLAECGVAEQHVHGKAASGIAVCDTLGGRARAEEEGGALVRVANGERLQCTESFRKVPVRFSGVTVKADLYALPLVGPDVVLGVQWLEGLGKVTTEYRTRIMEFNSGGQQVTLSTGNEK</sequence>
<comment type="caution">
    <text evidence="2">The sequence shown here is derived from an EMBL/GenBank/DDBJ whole genome shotgun (WGS) entry which is preliminary data.</text>
</comment>
<accession>A0A9N7NTA4</accession>
<feature type="non-terminal residue" evidence="2">
    <location>
        <position position="1"/>
    </location>
</feature>
<dbReference type="EMBL" id="CACSLK010028096">
    <property type="protein sequence ID" value="CAA0835069.1"/>
    <property type="molecule type" value="Genomic_DNA"/>
</dbReference>
<keyword evidence="3" id="KW-1185">Reference proteome</keyword>
<evidence type="ECO:0000313" key="3">
    <source>
        <dbReference type="Proteomes" id="UP001153555"/>
    </source>
</evidence>
<dbReference type="CDD" id="cd00303">
    <property type="entry name" value="retropepsin_like"/>
    <property type="match status" value="1"/>
</dbReference>
<evidence type="ECO:0000256" key="1">
    <source>
        <dbReference type="SAM" id="MobiDB-lite"/>
    </source>
</evidence>
<organism evidence="2 3">
    <name type="scientific">Striga hermonthica</name>
    <name type="common">Purple witchweed</name>
    <name type="synonym">Buchnera hermonthica</name>
    <dbReference type="NCBI Taxonomy" id="68872"/>
    <lineage>
        <taxon>Eukaryota</taxon>
        <taxon>Viridiplantae</taxon>
        <taxon>Streptophyta</taxon>
        <taxon>Embryophyta</taxon>
        <taxon>Tracheophyta</taxon>
        <taxon>Spermatophyta</taxon>
        <taxon>Magnoliopsida</taxon>
        <taxon>eudicotyledons</taxon>
        <taxon>Gunneridae</taxon>
        <taxon>Pentapetalae</taxon>
        <taxon>asterids</taxon>
        <taxon>lamiids</taxon>
        <taxon>Lamiales</taxon>
        <taxon>Orobanchaceae</taxon>
        <taxon>Buchnereae</taxon>
        <taxon>Striga</taxon>
    </lineage>
</organism>
<feature type="compositionally biased region" description="Low complexity" evidence="1">
    <location>
        <begin position="8"/>
        <end position="31"/>
    </location>
</feature>
<dbReference type="OrthoDB" id="1934862at2759"/>
<evidence type="ECO:0000313" key="2">
    <source>
        <dbReference type="EMBL" id="CAA0835069.1"/>
    </source>
</evidence>
<proteinExistence type="predicted"/>
<dbReference type="InterPro" id="IPR021109">
    <property type="entry name" value="Peptidase_aspartic_dom_sf"/>
</dbReference>
<feature type="non-terminal residue" evidence="2">
    <location>
        <position position="393"/>
    </location>
</feature>
<feature type="region of interest" description="Disordered" evidence="1">
    <location>
        <begin position="1"/>
        <end position="43"/>
    </location>
</feature>
<protein>
    <submittedName>
        <fullName evidence="2">Uncharacterized protein</fullName>
    </submittedName>
</protein>
<name>A0A9N7NTA4_STRHE</name>
<dbReference type="Proteomes" id="UP001153555">
    <property type="component" value="Unassembled WGS sequence"/>
</dbReference>